<dbReference type="InParanoid" id="B0E0N9"/>
<dbReference type="AlphaFoldDB" id="B0E0N9"/>
<evidence type="ECO:0000259" key="1">
    <source>
        <dbReference type="Pfam" id="PF12770"/>
    </source>
</evidence>
<dbReference type="InterPro" id="IPR024983">
    <property type="entry name" value="CHAT_dom"/>
</dbReference>
<keyword evidence="3" id="KW-1185">Reference proteome</keyword>
<dbReference type="SUPFAM" id="SSF81901">
    <property type="entry name" value="HCP-like"/>
    <property type="match status" value="1"/>
</dbReference>
<name>B0E0N9_LACBS</name>
<dbReference type="Proteomes" id="UP000001194">
    <property type="component" value="Unassembled WGS sequence"/>
</dbReference>
<dbReference type="EMBL" id="DS547161">
    <property type="protein sequence ID" value="EDQ99619.1"/>
    <property type="molecule type" value="Genomic_DNA"/>
</dbReference>
<dbReference type="OrthoDB" id="9991317at2759"/>
<sequence>MTADNIINSMSSSQAEVEVKQIDGETEVQRGEESKIAIPSDHAAGARAADPGILEEIAKEYQTKEPFGAAQETLGWLYYLRFMAVSDVSAIQKAIVHFQAAIDGADDKHPDLPRRQHSLAVAYNLFYKGTGLFTCLNLSIHWLQLAIDDCHSDSPDLPIWYQNLAVLYFEHYKHEKNMDDLELAINFDSSALEMISSGHPGFVKFFEGLAQSYCSRFDRLGEVEDLNKGIEVLQGAVRASLRDHPDLPEAWRTLSVLYINRFRIKGSKEDFETAISLRKLAVQATSPGTTEHITYMQSLAAAYGEWYKSFSSFEDLELSIKYVREAILQAPTEEPIYATLLGDLGVALMYKYKTRGGDENVKLALRYLEFSVKSLPAGDEKIPHSQKNLALAYLQRYRNEGNIEDLKQAQDHLKQALGAIQPTDPLLYGFHDSLAAAYLLYFDQFGDLHYISLALDQYKLAVAFISPTSMELSHCEHNIANCYASRYKRLHDHDDLDLAIQYSMQLLQHMSTNHQDISTAKSILSSLLHDKFKLQNEVADLDSAMKLEREALDAVGETNPSQPKLLHDLAFLHLAYFEYTKDITHLEAAIPLMEKCLEMAHETDLDSPVYHHTLAVMLGKLWMVDGKIDWIYTCIKVCAIAINHARTDESILPMLYHLIDKSFSIICIHSQAPNNVSVSQEVSAVEDAYCALYYYRASLTSSFATPKGCLEAALDWAEFATILNLNETLTAYSFALATLPNILWIGNSLGDRYNSLVKLNISGLVSSAVAAALKFNDVKHAVELIEQGLAITYQQMLELRDEPTQLIKKYPEIGLELKQISMKLQEISDPKRTIKQDYHSLVIRQKDLMHKIRTLPGFENFSCQNYTKNYLKQQSMDYCEKLKKALGFHNISAREINRPEKERSGRPSHSRSADLSLKYFRELLSWLWKAIVKLVLDVLESNGIHSGRMWCCPSGPFTFLPIHAAASNSLFIQSYTPTLNASIEARTPKATTTNSISLATIGITDIPGKPYLKLPSVTKELNSIKEVIASANILSDAEATVSNVLETMGNHEWLHIACHGEQDINLPRAQFAFLSACQTAMGSSDLPNESLHLAGGFIVAGCQATIGTLWNMEDSDGPKVAELVY</sequence>
<accession>B0E0N9</accession>
<dbReference type="KEGG" id="lbc:LACBIDRAFT_316305"/>
<dbReference type="RefSeq" id="XP_001889730.1">
    <property type="nucleotide sequence ID" value="XM_001889695.1"/>
</dbReference>
<dbReference type="Pfam" id="PF12770">
    <property type="entry name" value="CHAT"/>
    <property type="match status" value="2"/>
</dbReference>
<proteinExistence type="predicted"/>
<feature type="domain" description="CHAT" evidence="1">
    <location>
        <begin position="922"/>
        <end position="1062"/>
    </location>
</feature>
<dbReference type="Gene3D" id="1.25.40.10">
    <property type="entry name" value="Tetratricopeptide repeat domain"/>
    <property type="match status" value="2"/>
</dbReference>
<gene>
    <name evidence="2" type="ORF">LACBIDRAFT_316305</name>
</gene>
<feature type="domain" description="CHAT" evidence="1">
    <location>
        <begin position="1064"/>
        <end position="1115"/>
    </location>
</feature>
<reference evidence="2 3" key="1">
    <citation type="journal article" date="2008" name="Nature">
        <title>The genome of Laccaria bicolor provides insights into mycorrhizal symbiosis.</title>
        <authorList>
            <person name="Martin F."/>
            <person name="Aerts A."/>
            <person name="Ahren D."/>
            <person name="Brun A."/>
            <person name="Danchin E.G.J."/>
            <person name="Duchaussoy F."/>
            <person name="Gibon J."/>
            <person name="Kohler A."/>
            <person name="Lindquist E."/>
            <person name="Pereda V."/>
            <person name="Salamov A."/>
            <person name="Shapiro H.J."/>
            <person name="Wuyts J."/>
            <person name="Blaudez D."/>
            <person name="Buee M."/>
            <person name="Brokstein P."/>
            <person name="Canbaeck B."/>
            <person name="Cohen D."/>
            <person name="Courty P.E."/>
            <person name="Coutinho P.M."/>
            <person name="Delaruelle C."/>
            <person name="Detter J.C."/>
            <person name="Deveau A."/>
            <person name="DiFazio S."/>
            <person name="Duplessis S."/>
            <person name="Fraissinet-Tachet L."/>
            <person name="Lucic E."/>
            <person name="Frey-Klett P."/>
            <person name="Fourrey C."/>
            <person name="Feussner I."/>
            <person name="Gay G."/>
            <person name="Grimwood J."/>
            <person name="Hoegger P.J."/>
            <person name="Jain P."/>
            <person name="Kilaru S."/>
            <person name="Labbe J."/>
            <person name="Lin Y.C."/>
            <person name="Legue V."/>
            <person name="Le Tacon F."/>
            <person name="Marmeisse R."/>
            <person name="Melayah D."/>
            <person name="Montanini B."/>
            <person name="Muratet M."/>
            <person name="Nehls U."/>
            <person name="Niculita-Hirzel H."/>
            <person name="Oudot-Le Secq M.P."/>
            <person name="Peter M."/>
            <person name="Quesneville H."/>
            <person name="Rajashekar B."/>
            <person name="Reich M."/>
            <person name="Rouhier N."/>
            <person name="Schmutz J."/>
            <person name="Yin T."/>
            <person name="Chalot M."/>
            <person name="Henrissat B."/>
            <person name="Kuees U."/>
            <person name="Lucas S."/>
            <person name="Van de Peer Y."/>
            <person name="Podila G.K."/>
            <person name="Polle A."/>
            <person name="Pukkila P.J."/>
            <person name="Richardson P.M."/>
            <person name="Rouze P."/>
            <person name="Sanders I.R."/>
            <person name="Stajich J.E."/>
            <person name="Tunlid A."/>
            <person name="Tuskan G."/>
            <person name="Grigoriev I.V."/>
        </authorList>
    </citation>
    <scope>NUCLEOTIDE SEQUENCE [LARGE SCALE GENOMIC DNA]</scope>
    <source>
        <strain evidence="3">S238N-H82 / ATCC MYA-4686</strain>
    </source>
</reference>
<evidence type="ECO:0000313" key="3">
    <source>
        <dbReference type="Proteomes" id="UP000001194"/>
    </source>
</evidence>
<dbReference type="GeneID" id="6085411"/>
<organism evidence="3">
    <name type="scientific">Laccaria bicolor (strain S238N-H82 / ATCC MYA-4686)</name>
    <name type="common">Bicoloured deceiver</name>
    <name type="synonym">Laccaria laccata var. bicolor</name>
    <dbReference type="NCBI Taxonomy" id="486041"/>
    <lineage>
        <taxon>Eukaryota</taxon>
        <taxon>Fungi</taxon>
        <taxon>Dikarya</taxon>
        <taxon>Basidiomycota</taxon>
        <taxon>Agaricomycotina</taxon>
        <taxon>Agaricomycetes</taxon>
        <taxon>Agaricomycetidae</taxon>
        <taxon>Agaricales</taxon>
        <taxon>Agaricineae</taxon>
        <taxon>Hydnangiaceae</taxon>
        <taxon>Laccaria</taxon>
    </lineage>
</organism>
<evidence type="ECO:0000313" key="2">
    <source>
        <dbReference type="EMBL" id="EDQ99619.1"/>
    </source>
</evidence>
<protein>
    <submittedName>
        <fullName evidence="2">Predicted protein</fullName>
    </submittedName>
</protein>
<dbReference type="InterPro" id="IPR011990">
    <property type="entry name" value="TPR-like_helical_dom_sf"/>
</dbReference>
<dbReference type="HOGENOM" id="CLU_001305_0_1_1"/>